<dbReference type="Ensembl" id="ENSGAGT00000004229.1">
    <property type="protein sequence ID" value="ENSGAGP00000003661.1"/>
    <property type="gene ID" value="ENSGAGG00000002970.1"/>
</dbReference>
<dbReference type="AlphaFoldDB" id="A0A452GPF9"/>
<dbReference type="Proteomes" id="UP000291020">
    <property type="component" value="Unassembled WGS sequence"/>
</dbReference>
<name>A0A452GPF9_9SAUR</name>
<proteinExistence type="predicted"/>
<evidence type="ECO:0000313" key="1">
    <source>
        <dbReference type="Ensembl" id="ENSGAGP00000003661.1"/>
    </source>
</evidence>
<accession>A0A452GPF9</accession>
<dbReference type="STRING" id="38772.ENSGAGP00000003661"/>
<protein>
    <submittedName>
        <fullName evidence="1">Uncharacterized protein</fullName>
    </submittedName>
</protein>
<reference evidence="1" key="3">
    <citation type="submission" date="2025-09" db="UniProtKB">
        <authorList>
            <consortium name="Ensembl"/>
        </authorList>
    </citation>
    <scope>IDENTIFICATION</scope>
</reference>
<organism evidence="1 2">
    <name type="scientific">Gopherus agassizii</name>
    <name type="common">Agassiz's desert tortoise</name>
    <dbReference type="NCBI Taxonomy" id="38772"/>
    <lineage>
        <taxon>Eukaryota</taxon>
        <taxon>Metazoa</taxon>
        <taxon>Chordata</taxon>
        <taxon>Craniata</taxon>
        <taxon>Vertebrata</taxon>
        <taxon>Euteleostomi</taxon>
        <taxon>Archelosauria</taxon>
        <taxon>Testudinata</taxon>
        <taxon>Testudines</taxon>
        <taxon>Cryptodira</taxon>
        <taxon>Durocryptodira</taxon>
        <taxon>Testudinoidea</taxon>
        <taxon>Testudinidae</taxon>
        <taxon>Gopherus</taxon>
    </lineage>
</organism>
<reference evidence="2" key="1">
    <citation type="journal article" date="2017" name="PLoS ONE">
        <title>The Agassiz's desert tortoise genome provides a resource for the conservation of a threatened species.</title>
        <authorList>
            <person name="Tollis M."/>
            <person name="DeNardo D.F."/>
            <person name="Cornelius J.A."/>
            <person name="Dolby G.A."/>
            <person name="Edwards T."/>
            <person name="Henen B.T."/>
            <person name="Karl A.E."/>
            <person name="Murphy R.W."/>
            <person name="Kusumi K."/>
        </authorList>
    </citation>
    <scope>NUCLEOTIDE SEQUENCE [LARGE SCALE GENOMIC DNA]</scope>
</reference>
<sequence>LAVPCCLCGIRSVTEVRVCFSADCGSRPPLLSRQVIQYQTVRYDVLPLSPAARNRLSKYPPPLAPSPPLL</sequence>
<evidence type="ECO:0000313" key="2">
    <source>
        <dbReference type="Proteomes" id="UP000291020"/>
    </source>
</evidence>
<keyword evidence="2" id="KW-1185">Reference proteome</keyword>
<reference evidence="1" key="2">
    <citation type="submission" date="2025-08" db="UniProtKB">
        <authorList>
            <consortium name="Ensembl"/>
        </authorList>
    </citation>
    <scope>IDENTIFICATION</scope>
</reference>